<gene>
    <name evidence="1" type="ORF">ACCO45_003218</name>
</gene>
<evidence type="ECO:0000313" key="2">
    <source>
        <dbReference type="Proteomes" id="UP001638806"/>
    </source>
</evidence>
<reference evidence="1" key="1">
    <citation type="submission" date="2024-12" db="EMBL/GenBank/DDBJ databases">
        <title>Comparative genomics and development of molecular markers within Purpureocillium lilacinum and among Purpureocillium species.</title>
        <authorList>
            <person name="Yeh Z.-Y."/>
            <person name="Ni N.-T."/>
            <person name="Lo P.-H."/>
            <person name="Mushyakhwo K."/>
            <person name="Lin C.-F."/>
            <person name="Nai Y.-S."/>
        </authorList>
    </citation>
    <scope>NUCLEOTIDE SEQUENCE</scope>
    <source>
        <strain evidence="1">NCHU-NPUST-175</strain>
    </source>
</reference>
<accession>A0ACC4DZ75</accession>
<organism evidence="1 2">
    <name type="scientific">Purpureocillium lilacinum</name>
    <name type="common">Paecilomyces lilacinus</name>
    <dbReference type="NCBI Taxonomy" id="33203"/>
    <lineage>
        <taxon>Eukaryota</taxon>
        <taxon>Fungi</taxon>
        <taxon>Dikarya</taxon>
        <taxon>Ascomycota</taxon>
        <taxon>Pezizomycotina</taxon>
        <taxon>Sordariomycetes</taxon>
        <taxon>Hypocreomycetidae</taxon>
        <taxon>Hypocreales</taxon>
        <taxon>Ophiocordycipitaceae</taxon>
        <taxon>Purpureocillium</taxon>
    </lineage>
</organism>
<dbReference type="Proteomes" id="UP001638806">
    <property type="component" value="Unassembled WGS sequence"/>
</dbReference>
<evidence type="ECO:0000313" key="1">
    <source>
        <dbReference type="EMBL" id="KAL3961695.1"/>
    </source>
</evidence>
<protein>
    <submittedName>
        <fullName evidence="1">Uncharacterized protein</fullName>
    </submittedName>
</protein>
<keyword evidence="2" id="KW-1185">Reference proteome</keyword>
<sequence length="103" mass="10701">MAARTAASLGAALGVRPPQLLQALALREATRVHVEYLPSSTPGDPCFELNVPTGSKAIEPVEATPRGGGSARRVKRASRDISTATFAVLGGQRYGDGPMDLEA</sequence>
<comment type="caution">
    <text evidence="1">The sequence shown here is derived from an EMBL/GenBank/DDBJ whole genome shotgun (WGS) entry which is preliminary data.</text>
</comment>
<proteinExistence type="predicted"/>
<dbReference type="EMBL" id="JBGNUJ010000003">
    <property type="protein sequence ID" value="KAL3961695.1"/>
    <property type="molecule type" value="Genomic_DNA"/>
</dbReference>
<name>A0ACC4DZ75_PURLI</name>